<evidence type="ECO:0000256" key="5">
    <source>
        <dbReference type="ARBA" id="ARBA00022949"/>
    </source>
</evidence>
<comment type="function">
    <text evidence="8">Claudins function as major constituents of the tight junction complexes that regulate the permeability of epithelia.</text>
</comment>
<dbReference type="PANTHER" id="PTHR12002">
    <property type="entry name" value="CLAUDIN"/>
    <property type="match status" value="1"/>
</dbReference>
<dbReference type="PRINTS" id="PR01077">
    <property type="entry name" value="CLAUDIN"/>
</dbReference>
<dbReference type="Gene3D" id="1.20.140.150">
    <property type="match status" value="1"/>
</dbReference>
<evidence type="ECO:0000256" key="6">
    <source>
        <dbReference type="ARBA" id="ARBA00022989"/>
    </source>
</evidence>
<dbReference type="InterPro" id="IPR006187">
    <property type="entry name" value="Claudin"/>
</dbReference>
<dbReference type="InterPro" id="IPR017974">
    <property type="entry name" value="Claudin_CS"/>
</dbReference>
<evidence type="ECO:0000256" key="4">
    <source>
        <dbReference type="ARBA" id="ARBA00022692"/>
    </source>
</evidence>
<feature type="transmembrane region" description="Helical" evidence="8">
    <location>
        <begin position="167"/>
        <end position="194"/>
    </location>
</feature>
<evidence type="ECO:0000313" key="10">
    <source>
        <dbReference type="Proteomes" id="UP000265000"/>
    </source>
</evidence>
<dbReference type="GO" id="GO:0005198">
    <property type="term" value="F:structural molecule activity"/>
    <property type="evidence" value="ECO:0007669"/>
    <property type="project" value="InterPro"/>
</dbReference>
<keyword evidence="7 8" id="KW-0472">Membrane</keyword>
<evidence type="ECO:0000256" key="8">
    <source>
        <dbReference type="RuleBase" id="RU060637"/>
    </source>
</evidence>
<feature type="transmembrane region" description="Helical" evidence="8">
    <location>
        <begin position="89"/>
        <end position="112"/>
    </location>
</feature>
<dbReference type="Pfam" id="PF00822">
    <property type="entry name" value="PMP22_Claudin"/>
    <property type="match status" value="1"/>
</dbReference>
<keyword evidence="2 8" id="KW-0796">Tight junction</keyword>
<evidence type="ECO:0000256" key="1">
    <source>
        <dbReference type="ARBA" id="ARBA00008295"/>
    </source>
</evidence>
<keyword evidence="5 8" id="KW-0965">Cell junction</keyword>
<feature type="transmembrane region" description="Helical" evidence="8">
    <location>
        <begin position="124"/>
        <end position="147"/>
    </location>
</feature>
<evidence type="ECO:0000313" key="9">
    <source>
        <dbReference type="Ensembl" id="ENSFHEP00000017098.1"/>
    </source>
</evidence>
<reference evidence="9" key="1">
    <citation type="submission" date="2025-08" db="UniProtKB">
        <authorList>
            <consortium name="Ensembl"/>
        </authorList>
    </citation>
    <scope>IDENTIFICATION</scope>
</reference>
<organism evidence="9 10">
    <name type="scientific">Fundulus heteroclitus</name>
    <name type="common">Killifish</name>
    <name type="synonym">Mummichog</name>
    <dbReference type="NCBI Taxonomy" id="8078"/>
    <lineage>
        <taxon>Eukaryota</taxon>
        <taxon>Metazoa</taxon>
        <taxon>Chordata</taxon>
        <taxon>Craniata</taxon>
        <taxon>Vertebrata</taxon>
        <taxon>Euteleostomi</taxon>
        <taxon>Actinopterygii</taxon>
        <taxon>Neopterygii</taxon>
        <taxon>Teleostei</taxon>
        <taxon>Neoteleostei</taxon>
        <taxon>Acanthomorphata</taxon>
        <taxon>Ovalentaria</taxon>
        <taxon>Atherinomorphae</taxon>
        <taxon>Cyprinodontiformes</taxon>
        <taxon>Fundulidae</taxon>
        <taxon>Fundulus</taxon>
    </lineage>
</organism>
<keyword evidence="3 8" id="KW-1003">Cell membrane</keyword>
<keyword evidence="4 8" id="KW-0812">Transmembrane</keyword>
<dbReference type="Proteomes" id="UP000265000">
    <property type="component" value="Unplaced"/>
</dbReference>
<feature type="transmembrane region" description="Helical" evidence="8">
    <location>
        <begin position="20"/>
        <end position="43"/>
    </location>
</feature>
<sequence>FPFIKCIDSCGFVMASQKIWILGILLSFIGWLGTIITCALPLWRVVGDMDTVYWNGLWKACELRTSTQEKQCYQLDYVFLIQELRVGRVMVILSLIVGVFGIPLAAVGGKITNCIENEASKAKACIVSGVIFIIAALLILIPVSWSAHVTIRGSYNIDLIGLTRLELGAALYIGWASAVLLFVGGGLLCSNFLLSLNRPFTPANFGLARAV</sequence>
<evidence type="ECO:0000256" key="3">
    <source>
        <dbReference type="ARBA" id="ARBA00022475"/>
    </source>
</evidence>
<dbReference type="GeneTree" id="ENSGT00940000154762"/>
<dbReference type="GO" id="GO:0005923">
    <property type="term" value="C:bicellular tight junction"/>
    <property type="evidence" value="ECO:0007669"/>
    <property type="project" value="UniProtKB-SubCell"/>
</dbReference>
<keyword evidence="6 8" id="KW-1133">Transmembrane helix</keyword>
<comment type="similarity">
    <text evidence="1 8">Belongs to the claudin family.</text>
</comment>
<dbReference type="PROSITE" id="PS01346">
    <property type="entry name" value="CLAUDIN"/>
    <property type="match status" value="1"/>
</dbReference>
<name>A0A3Q2PTJ1_FUNHE</name>
<protein>
    <recommendedName>
        <fullName evidence="8">Claudin</fullName>
    </recommendedName>
</protein>
<dbReference type="AlphaFoldDB" id="A0A3Q2PTJ1"/>
<accession>A0A3Q2PTJ1</accession>
<dbReference type="InterPro" id="IPR004031">
    <property type="entry name" value="PMP22/EMP/MP20/Claudin"/>
</dbReference>
<evidence type="ECO:0000256" key="2">
    <source>
        <dbReference type="ARBA" id="ARBA00022427"/>
    </source>
</evidence>
<evidence type="ECO:0000256" key="7">
    <source>
        <dbReference type="ARBA" id="ARBA00023136"/>
    </source>
</evidence>
<keyword evidence="10" id="KW-1185">Reference proteome</keyword>
<comment type="subcellular location">
    <subcellularLocation>
        <location evidence="8">Cell junction</location>
        <location evidence="8">Tight junction</location>
    </subcellularLocation>
    <subcellularLocation>
        <location evidence="8">Cell membrane</location>
        <topology evidence="8">Multi-pass membrane protein</topology>
    </subcellularLocation>
</comment>
<dbReference type="Ensembl" id="ENSFHET00000025709.1">
    <property type="protein sequence ID" value="ENSFHEP00000017098.1"/>
    <property type="gene ID" value="ENSFHEG00000018806.1"/>
</dbReference>
<reference evidence="9" key="2">
    <citation type="submission" date="2025-09" db="UniProtKB">
        <authorList>
            <consortium name="Ensembl"/>
        </authorList>
    </citation>
    <scope>IDENTIFICATION</scope>
</reference>
<dbReference type="GO" id="GO:0005886">
    <property type="term" value="C:plasma membrane"/>
    <property type="evidence" value="ECO:0007669"/>
    <property type="project" value="UniProtKB-SubCell"/>
</dbReference>
<proteinExistence type="inferred from homology"/>
<dbReference type="STRING" id="8078.ENSFHEP00000017098"/>